<organism evidence="3">
    <name type="scientific">Enterobius vermicularis</name>
    <name type="common">Human pinworm</name>
    <dbReference type="NCBI Taxonomy" id="51028"/>
    <lineage>
        <taxon>Eukaryota</taxon>
        <taxon>Metazoa</taxon>
        <taxon>Ecdysozoa</taxon>
        <taxon>Nematoda</taxon>
        <taxon>Chromadorea</taxon>
        <taxon>Rhabditida</taxon>
        <taxon>Spirurina</taxon>
        <taxon>Oxyuridomorpha</taxon>
        <taxon>Oxyuroidea</taxon>
        <taxon>Oxyuridae</taxon>
        <taxon>Enterobius</taxon>
    </lineage>
</organism>
<evidence type="ECO:0000313" key="1">
    <source>
        <dbReference type="EMBL" id="VDD90037.1"/>
    </source>
</evidence>
<protein>
    <submittedName>
        <fullName evidence="1 3">Uncharacterized protein</fullName>
    </submittedName>
</protein>
<reference evidence="3" key="1">
    <citation type="submission" date="2017-02" db="UniProtKB">
        <authorList>
            <consortium name="WormBaseParasite"/>
        </authorList>
    </citation>
    <scope>IDENTIFICATION</scope>
</reference>
<dbReference type="Proteomes" id="UP000274131">
    <property type="component" value="Unassembled WGS sequence"/>
</dbReference>
<dbReference type="OrthoDB" id="5815108at2759"/>
<proteinExistence type="predicted"/>
<reference evidence="1 2" key="2">
    <citation type="submission" date="2018-10" db="EMBL/GenBank/DDBJ databases">
        <authorList>
            <consortium name="Pathogen Informatics"/>
        </authorList>
    </citation>
    <scope>NUCLEOTIDE SEQUENCE [LARGE SCALE GENOMIC DNA]</scope>
</reference>
<dbReference type="EMBL" id="UXUI01007962">
    <property type="protein sequence ID" value="VDD90037.1"/>
    <property type="molecule type" value="Genomic_DNA"/>
</dbReference>
<keyword evidence="2" id="KW-1185">Reference proteome</keyword>
<evidence type="ECO:0000313" key="2">
    <source>
        <dbReference type="Proteomes" id="UP000274131"/>
    </source>
</evidence>
<dbReference type="AlphaFoldDB" id="A0A0N4V4P1"/>
<name>A0A0N4V4P1_ENTVE</name>
<evidence type="ECO:0000313" key="3">
    <source>
        <dbReference type="WBParaSite" id="EVEC_0000513501-mRNA-1"/>
    </source>
</evidence>
<dbReference type="WBParaSite" id="EVEC_0000513501-mRNA-1">
    <property type="protein sequence ID" value="EVEC_0000513501-mRNA-1"/>
    <property type="gene ID" value="EVEC_0000513501"/>
</dbReference>
<sequence>MLITEGSLLKFDGLLLQRDSDEFALHASKFEKVIDRIFVESVYGKKYAGSEIQILFLRFLPTIPALEVSFMTRTARDLDVDAYDLTLMLRKHIAMHGFDGNSVESNSISFIENN</sequence>
<accession>A0A0N4V4P1</accession>
<gene>
    <name evidence="1" type="ORF">EVEC_LOCUS4788</name>
</gene>